<protein>
    <submittedName>
        <fullName evidence="1">CarboxypepD_reg-like domain-containing protein</fullName>
    </submittedName>
</protein>
<name>A0A1I0MJW1_9BACT</name>
<dbReference type="EMBL" id="FOIR01000001">
    <property type="protein sequence ID" value="SEV88130.1"/>
    <property type="molecule type" value="Genomic_DNA"/>
</dbReference>
<organism evidence="1 2">
    <name type="scientific">Roseivirga pacifica</name>
    <dbReference type="NCBI Taxonomy" id="1267423"/>
    <lineage>
        <taxon>Bacteria</taxon>
        <taxon>Pseudomonadati</taxon>
        <taxon>Bacteroidota</taxon>
        <taxon>Cytophagia</taxon>
        <taxon>Cytophagales</taxon>
        <taxon>Roseivirgaceae</taxon>
        <taxon>Roseivirga</taxon>
    </lineage>
</organism>
<reference evidence="2" key="1">
    <citation type="submission" date="2016-10" db="EMBL/GenBank/DDBJ databases">
        <authorList>
            <person name="Varghese N."/>
            <person name="Submissions S."/>
        </authorList>
    </citation>
    <scope>NUCLEOTIDE SEQUENCE [LARGE SCALE GENOMIC DNA]</scope>
    <source>
        <strain evidence="2">CGMCC 1.12402</strain>
    </source>
</reference>
<evidence type="ECO:0000313" key="2">
    <source>
        <dbReference type="Proteomes" id="UP000199437"/>
    </source>
</evidence>
<evidence type="ECO:0000313" key="1">
    <source>
        <dbReference type="EMBL" id="SEV88130.1"/>
    </source>
</evidence>
<keyword evidence="2" id="KW-1185">Reference proteome</keyword>
<dbReference type="GeneID" id="99985192"/>
<proteinExistence type="predicted"/>
<sequence>MLRKFLISIYCFNCLVTLAQQRQTSILDEQVSIEFTNVSLPSALRHLNRQTNIGFSYNSSIIPKAEKISSTYQNVPLRDILDDLLKSAGLHYREFKGTIIILRNEFSSTTISGRVVDSETGEALSFANVFIDNSTIGSATDVNGYFEIENVPAISFNLVSSYVGYKTKTTIINYNELDTAKNLEIAMDLDAVALESIQVIGKSEERKTRNERRLYRRFEDAFLGRSDNAKDCEIVNPEILNFERLDSLDNYSVTADDILYVENYALGYRIGYLLEEFRFVNGQKMNIGKAQFKELEPRSRRQNRQWEEARARAYRGSIQHFLNALILDSLEQEGFKVNVVQYDSVTSEYTTPLNPPKVKEIITLKQHADEFFYTLTTTSDIEVTYVNEYEDDGYKKQFRSNSKSGNYKYTDKKSRSSIDLGDNQSITSYQVMGYDLSDVELFQKSIIFFNSKTTVISYPGQFENSRDVRFAGWWNWGSFSDMVPLTYKPPN</sequence>
<dbReference type="RefSeq" id="WP_090256746.1">
    <property type="nucleotide sequence ID" value="NZ_FOIR01000001.1"/>
</dbReference>
<accession>A0A1I0MJW1</accession>
<dbReference type="OrthoDB" id="1223654at2"/>
<dbReference type="InterPro" id="IPR008969">
    <property type="entry name" value="CarboxyPept-like_regulatory"/>
</dbReference>
<dbReference type="Proteomes" id="UP000199437">
    <property type="component" value="Unassembled WGS sequence"/>
</dbReference>
<dbReference type="STRING" id="1267423.SAMN05216290_0430"/>
<dbReference type="AlphaFoldDB" id="A0A1I0MJW1"/>
<dbReference type="Gene3D" id="2.60.40.1120">
    <property type="entry name" value="Carboxypeptidase-like, regulatory domain"/>
    <property type="match status" value="1"/>
</dbReference>
<dbReference type="Gene3D" id="3.55.50.30">
    <property type="match status" value="1"/>
</dbReference>
<dbReference type="Pfam" id="PF13715">
    <property type="entry name" value="CarbopepD_reg_2"/>
    <property type="match status" value="1"/>
</dbReference>
<dbReference type="SUPFAM" id="SSF49464">
    <property type="entry name" value="Carboxypeptidase regulatory domain-like"/>
    <property type="match status" value="1"/>
</dbReference>
<gene>
    <name evidence="1" type="ORF">SAMN05216290_0430</name>
</gene>